<dbReference type="Proteomes" id="UP001162162">
    <property type="component" value="Unassembled WGS sequence"/>
</dbReference>
<evidence type="ECO:0000259" key="1">
    <source>
        <dbReference type="Pfam" id="PF00168"/>
    </source>
</evidence>
<accession>A0AAV8ZE78</accession>
<keyword evidence="3" id="KW-1185">Reference proteome</keyword>
<evidence type="ECO:0000313" key="2">
    <source>
        <dbReference type="EMBL" id="KAJ8962794.1"/>
    </source>
</evidence>
<dbReference type="Pfam" id="PF00168">
    <property type="entry name" value="C2"/>
    <property type="match status" value="1"/>
</dbReference>
<dbReference type="SUPFAM" id="SSF49562">
    <property type="entry name" value="C2 domain (Calcium/lipid-binding domain, CaLB)"/>
    <property type="match status" value="1"/>
</dbReference>
<dbReference type="AlphaFoldDB" id="A0AAV8ZE78"/>
<protein>
    <recommendedName>
        <fullName evidence="1">C2 domain-containing protein</fullName>
    </recommendedName>
</protein>
<dbReference type="PANTHER" id="PTHR46129">
    <property type="entry name" value="SYNAPTOTAGMIN 14, ISOFORM D"/>
    <property type="match status" value="1"/>
</dbReference>
<dbReference type="EMBL" id="JAPWTK010000002">
    <property type="protein sequence ID" value="KAJ8962794.1"/>
    <property type="molecule type" value="Genomic_DNA"/>
</dbReference>
<comment type="caution">
    <text evidence="2">The sequence shown here is derived from an EMBL/GenBank/DDBJ whole genome shotgun (WGS) entry which is preliminary data.</text>
</comment>
<dbReference type="InterPro" id="IPR035892">
    <property type="entry name" value="C2_domain_sf"/>
</dbReference>
<dbReference type="InterPro" id="IPR043541">
    <property type="entry name" value="SYT14/14L/16"/>
</dbReference>
<evidence type="ECO:0000313" key="3">
    <source>
        <dbReference type="Proteomes" id="UP001162162"/>
    </source>
</evidence>
<name>A0AAV8ZE78_9CUCU</name>
<feature type="domain" description="C2" evidence="1">
    <location>
        <begin position="78"/>
        <end position="169"/>
    </location>
</feature>
<sequence length="187" mass="20798">MRRERLIGEAVVSFANINLELENNFWLNLEPRANTTLTGCTGDLMSLARSDSTGSTHSMQHGGVPELLLGLCYNATTGRLNVEVVKGSHFRNLALTRAPDTYVKLNLVSSTGQELAHSKTTVALFQLADVTLMVAVYNRKGVTKKKEMVGWFSLGLNSSGAEELAHWMDMKEFQQEQICRWHVLVQS</sequence>
<dbReference type="GO" id="GO:0005543">
    <property type="term" value="F:phospholipid binding"/>
    <property type="evidence" value="ECO:0007669"/>
    <property type="project" value="TreeGrafter"/>
</dbReference>
<dbReference type="InterPro" id="IPR000008">
    <property type="entry name" value="C2_dom"/>
</dbReference>
<organism evidence="2 3">
    <name type="scientific">Aromia moschata</name>
    <dbReference type="NCBI Taxonomy" id="1265417"/>
    <lineage>
        <taxon>Eukaryota</taxon>
        <taxon>Metazoa</taxon>
        <taxon>Ecdysozoa</taxon>
        <taxon>Arthropoda</taxon>
        <taxon>Hexapoda</taxon>
        <taxon>Insecta</taxon>
        <taxon>Pterygota</taxon>
        <taxon>Neoptera</taxon>
        <taxon>Endopterygota</taxon>
        <taxon>Coleoptera</taxon>
        <taxon>Polyphaga</taxon>
        <taxon>Cucujiformia</taxon>
        <taxon>Chrysomeloidea</taxon>
        <taxon>Cerambycidae</taxon>
        <taxon>Cerambycinae</taxon>
        <taxon>Callichromatini</taxon>
        <taxon>Aromia</taxon>
    </lineage>
</organism>
<proteinExistence type="predicted"/>
<dbReference type="Gene3D" id="2.60.40.150">
    <property type="entry name" value="C2 domain"/>
    <property type="match status" value="2"/>
</dbReference>
<reference evidence="2" key="1">
    <citation type="journal article" date="2023" name="Insect Mol. Biol.">
        <title>Genome sequencing provides insights into the evolution of gene families encoding plant cell wall-degrading enzymes in longhorned beetles.</title>
        <authorList>
            <person name="Shin N.R."/>
            <person name="Okamura Y."/>
            <person name="Kirsch R."/>
            <person name="Pauchet Y."/>
        </authorList>
    </citation>
    <scope>NUCLEOTIDE SEQUENCE</scope>
    <source>
        <strain evidence="2">AMC_N1</strain>
    </source>
</reference>
<dbReference type="PANTHER" id="PTHR46129:SF2">
    <property type="entry name" value="SYNAPTOTAGMIN 14, ISOFORM D"/>
    <property type="match status" value="1"/>
</dbReference>
<gene>
    <name evidence="2" type="ORF">NQ318_001193</name>
</gene>